<dbReference type="EMBL" id="AVOT02032857">
    <property type="protein sequence ID" value="MBW0526682.1"/>
    <property type="molecule type" value="Genomic_DNA"/>
</dbReference>
<dbReference type="Proteomes" id="UP000765509">
    <property type="component" value="Unassembled WGS sequence"/>
</dbReference>
<evidence type="ECO:0000256" key="1">
    <source>
        <dbReference type="SAM" id="MobiDB-lite"/>
    </source>
</evidence>
<dbReference type="AlphaFoldDB" id="A0A9Q3EZ21"/>
<keyword evidence="3" id="KW-1185">Reference proteome</keyword>
<feature type="compositionally biased region" description="Polar residues" evidence="1">
    <location>
        <begin position="260"/>
        <end position="270"/>
    </location>
</feature>
<sequence length="576" mass="65759">MFSNLKNYHFNRIDSDSRQQIDNDVNDDGTDIGIDIDNDIGKDINKDIGNNIKSDIQDDIENDINHCQSCQTPLSMYLAREPLFDHSNRSAPPSPTLSQKLSSSSPKSTASYQSPLRSLSPNLSPTNTPLDIWWSDLPAHRRNLIIESDSWPILTENNLINSPLFESKDSSNLNSTNFTNSCNTCHSLNSNSTNSQSTSNHQNFITSSPTQSHTSQSPRSIRPSRPSRSSSTNLNLLIPTPLDHDELDPLLSSPSLEDPFTSSSNHSISNQPLQTIQNQNHIAHTPILDQNAFKPSVRRKKKKDEQESLLTKSLRRLSRKLPNIQWGNLNVIRLGSNPNHEIIKEQEQEDDLLPSGVVDLVDQDQIEPNEVVENSKEDEKNQITRLVKSWTFDTIQPQNRLNGTFINDPEMEWSSMMVQLESFSPNLEKNQKRKNKTKIKNNEENPKKQVEPDDEKPDQNKIKSIERKKNHDGISNITEGSRRRRKNNNHAQNNTIKKNKKMVVIKKRLVSNPLHLLQLTLELEMMRNQKIKSPLKQRAIKLIVIRDRLSSITQKDQSKLNFHHSLIGPSPLRFEL</sequence>
<feature type="region of interest" description="Disordered" evidence="1">
    <location>
        <begin position="85"/>
        <end position="123"/>
    </location>
</feature>
<feature type="compositionally biased region" description="Low complexity" evidence="1">
    <location>
        <begin position="189"/>
        <end position="231"/>
    </location>
</feature>
<proteinExistence type="predicted"/>
<feature type="compositionally biased region" description="Low complexity" evidence="1">
    <location>
        <begin position="249"/>
        <end position="259"/>
    </location>
</feature>
<feature type="region of interest" description="Disordered" evidence="1">
    <location>
        <begin position="423"/>
        <end position="498"/>
    </location>
</feature>
<gene>
    <name evidence="2" type="ORF">O181_066397</name>
</gene>
<accession>A0A9Q3EZ21</accession>
<evidence type="ECO:0000313" key="3">
    <source>
        <dbReference type="Proteomes" id="UP000765509"/>
    </source>
</evidence>
<protein>
    <submittedName>
        <fullName evidence="2">Uncharacterized protein</fullName>
    </submittedName>
</protein>
<feature type="region of interest" description="Disordered" evidence="1">
    <location>
        <begin position="189"/>
        <end position="270"/>
    </location>
</feature>
<reference evidence="2" key="1">
    <citation type="submission" date="2021-03" db="EMBL/GenBank/DDBJ databases">
        <title>Draft genome sequence of rust myrtle Austropuccinia psidii MF-1, a brazilian biotype.</title>
        <authorList>
            <person name="Quecine M.C."/>
            <person name="Pachon D.M.R."/>
            <person name="Bonatelli M.L."/>
            <person name="Correr F.H."/>
            <person name="Franceschini L.M."/>
            <person name="Leite T.F."/>
            <person name="Margarido G.R.A."/>
            <person name="Almeida C.A."/>
            <person name="Ferrarezi J.A."/>
            <person name="Labate C.A."/>
        </authorList>
    </citation>
    <scope>NUCLEOTIDE SEQUENCE</scope>
    <source>
        <strain evidence="2">MF-1</strain>
    </source>
</reference>
<feature type="compositionally biased region" description="Basic and acidic residues" evidence="1">
    <location>
        <begin position="440"/>
        <end position="472"/>
    </location>
</feature>
<dbReference type="OrthoDB" id="2503750at2759"/>
<evidence type="ECO:0000313" key="2">
    <source>
        <dbReference type="EMBL" id="MBW0526682.1"/>
    </source>
</evidence>
<comment type="caution">
    <text evidence="2">The sequence shown here is derived from an EMBL/GenBank/DDBJ whole genome shotgun (WGS) entry which is preliminary data.</text>
</comment>
<organism evidence="2 3">
    <name type="scientific">Austropuccinia psidii MF-1</name>
    <dbReference type="NCBI Taxonomy" id="1389203"/>
    <lineage>
        <taxon>Eukaryota</taxon>
        <taxon>Fungi</taxon>
        <taxon>Dikarya</taxon>
        <taxon>Basidiomycota</taxon>
        <taxon>Pucciniomycotina</taxon>
        <taxon>Pucciniomycetes</taxon>
        <taxon>Pucciniales</taxon>
        <taxon>Sphaerophragmiaceae</taxon>
        <taxon>Austropuccinia</taxon>
    </lineage>
</organism>
<name>A0A9Q3EZ21_9BASI</name>
<feature type="compositionally biased region" description="Low complexity" evidence="1">
    <location>
        <begin position="96"/>
        <end position="123"/>
    </location>
</feature>